<keyword evidence="1" id="KW-0175">Coiled coil</keyword>
<comment type="caution">
    <text evidence="2">The sequence shown here is derived from an EMBL/GenBank/DDBJ whole genome shotgun (WGS) entry which is preliminary data.</text>
</comment>
<dbReference type="Proteomes" id="UP000322454">
    <property type="component" value="Unassembled WGS sequence"/>
</dbReference>
<accession>A0A520XGA8</accession>
<dbReference type="EMBL" id="SHMQ01000002">
    <property type="protein sequence ID" value="RZV40237.1"/>
    <property type="molecule type" value="Genomic_DNA"/>
</dbReference>
<proteinExistence type="predicted"/>
<feature type="coiled-coil region" evidence="1">
    <location>
        <begin position="3"/>
        <end position="30"/>
    </location>
</feature>
<reference evidence="2 3" key="1">
    <citation type="submission" date="2019-01" db="EMBL/GenBank/DDBJ databases">
        <title>Insights into ecological role of a new deltaproteobacterial order Candidatus Sinidesulfobacterales (Sva0485) by metagenomics and metatranscriptomics.</title>
        <authorList>
            <person name="Tan S."/>
            <person name="Liu J."/>
            <person name="Fang Y."/>
            <person name="Hedlund B."/>
            <person name="Lian Z.-H."/>
            <person name="Huang L.-Y."/>
            <person name="Li J.-T."/>
            <person name="Huang L.-N."/>
            <person name="Li W.-J."/>
            <person name="Jiang H.-C."/>
            <person name="Dong H.-L."/>
            <person name="Shu W.-S."/>
        </authorList>
    </citation>
    <scope>NUCLEOTIDE SEQUENCE [LARGE SCALE GENOMIC DNA]</scope>
    <source>
        <strain evidence="2">AP4</strain>
    </source>
</reference>
<evidence type="ECO:0000313" key="2">
    <source>
        <dbReference type="EMBL" id="RZV40237.1"/>
    </source>
</evidence>
<evidence type="ECO:0000256" key="1">
    <source>
        <dbReference type="SAM" id="Coils"/>
    </source>
</evidence>
<sequence length="127" mass="15477">MGYEDLVKKYKEMEKELENLGEDIRKEFVDYLRKNKPEAIKELEDYFKIKINDICFVVYEDECWNRAEMVLIKTDNEETMIRVELNTSDYWEHDELALREKDFSDDTVFYTINNLQSLCPYVKEEYV</sequence>
<protein>
    <submittedName>
        <fullName evidence="2">Uncharacterized protein</fullName>
    </submittedName>
</protein>
<dbReference type="Gene3D" id="2.30.30.140">
    <property type="match status" value="1"/>
</dbReference>
<gene>
    <name evidence="2" type="ORF">EVJ48_01725</name>
</gene>
<evidence type="ECO:0000313" key="3">
    <source>
        <dbReference type="Proteomes" id="UP000322454"/>
    </source>
</evidence>
<name>A0A520XGA8_9DELT</name>
<organism evidence="2 3">
    <name type="scientific">Candidatus Acidulodesulfobacterium acidiphilum</name>
    <dbReference type="NCBI Taxonomy" id="2597224"/>
    <lineage>
        <taxon>Bacteria</taxon>
        <taxon>Deltaproteobacteria</taxon>
        <taxon>Candidatus Acidulodesulfobacterales</taxon>
        <taxon>Candidatus Acidulodesulfobacterium</taxon>
    </lineage>
</organism>
<dbReference type="AlphaFoldDB" id="A0A520XGA8"/>